<sequence>MKTINIKNKEYKVKQTLRALFIFEQITGRPFEIKTMLDNYIFFYSVILANNPDNILDWDDFIDALDENPNLLNDFTELN</sequence>
<comment type="caution">
    <text evidence="1">The sequence shown here is derived from an EMBL/GenBank/DDBJ whole genome shotgun (WGS) entry which is preliminary data.</text>
</comment>
<dbReference type="EMBL" id="PEKM01000003">
    <property type="protein sequence ID" value="PIK16934.1"/>
    <property type="molecule type" value="Genomic_DNA"/>
</dbReference>
<dbReference type="RefSeq" id="WP_099893267.1">
    <property type="nucleotide sequence ID" value="NZ_PEKM01000003.1"/>
</dbReference>
<reference evidence="1 2" key="1">
    <citation type="submission" date="2017-11" db="EMBL/GenBank/DDBJ databases">
        <title>Genome sequencing of Prevotella intermedia KCOM 1101.</title>
        <authorList>
            <person name="Kook J.-K."/>
            <person name="Park S.-N."/>
            <person name="Lim Y.K."/>
        </authorList>
    </citation>
    <scope>NUCLEOTIDE SEQUENCE [LARGE SCALE GENOMIC DNA]</scope>
    <source>
        <strain evidence="1 2">KCOM 1101</strain>
    </source>
</reference>
<dbReference type="Proteomes" id="UP000229111">
    <property type="component" value="Unassembled WGS sequence"/>
</dbReference>
<gene>
    <name evidence="1" type="ORF">CTI16_12110</name>
</gene>
<protein>
    <submittedName>
        <fullName evidence="1">Uncharacterized protein</fullName>
    </submittedName>
</protein>
<evidence type="ECO:0000313" key="1">
    <source>
        <dbReference type="EMBL" id="PIK16934.1"/>
    </source>
</evidence>
<dbReference type="AlphaFoldDB" id="A0AAJ3VAT6"/>
<evidence type="ECO:0000313" key="2">
    <source>
        <dbReference type="Proteomes" id="UP000229111"/>
    </source>
</evidence>
<name>A0AAJ3VAT6_PREIN</name>
<organism evidence="1 2">
    <name type="scientific">Prevotella intermedia</name>
    <dbReference type="NCBI Taxonomy" id="28131"/>
    <lineage>
        <taxon>Bacteria</taxon>
        <taxon>Pseudomonadati</taxon>
        <taxon>Bacteroidota</taxon>
        <taxon>Bacteroidia</taxon>
        <taxon>Bacteroidales</taxon>
        <taxon>Prevotellaceae</taxon>
        <taxon>Prevotella</taxon>
    </lineage>
</organism>
<accession>A0AAJ3VAT6</accession>
<proteinExistence type="predicted"/>